<dbReference type="SUPFAM" id="SSF51430">
    <property type="entry name" value="NAD(P)-linked oxidoreductase"/>
    <property type="match status" value="1"/>
</dbReference>
<evidence type="ECO:0000313" key="6">
    <source>
        <dbReference type="Proteomes" id="UP000266669"/>
    </source>
</evidence>
<keyword evidence="1" id="KW-0521">NADP</keyword>
<dbReference type="InterPro" id="IPR050523">
    <property type="entry name" value="AKR_Detox_Biosynth"/>
</dbReference>
<evidence type="ECO:0000256" key="3">
    <source>
        <dbReference type="ARBA" id="ARBA00038157"/>
    </source>
</evidence>
<dbReference type="PANTHER" id="PTHR43364">
    <property type="entry name" value="NADH-SPECIFIC METHYLGLYOXAL REDUCTASE-RELATED"/>
    <property type="match status" value="1"/>
</dbReference>
<dbReference type="RefSeq" id="WP_118982611.1">
    <property type="nucleotide sequence ID" value="NZ_QHCS01000003.1"/>
</dbReference>
<feature type="domain" description="NADP-dependent oxidoreductase" evidence="4">
    <location>
        <begin position="19"/>
        <end position="296"/>
    </location>
</feature>
<dbReference type="FunFam" id="3.20.20.100:FF:000008">
    <property type="entry name" value="Aldo/keto reductase family oxidoreductase"/>
    <property type="match status" value="1"/>
</dbReference>
<dbReference type="Proteomes" id="UP000266669">
    <property type="component" value="Unassembled WGS sequence"/>
</dbReference>
<dbReference type="CDD" id="cd19092">
    <property type="entry name" value="AKR_BsYcsN_EcYdhF-like"/>
    <property type="match status" value="1"/>
</dbReference>
<evidence type="ECO:0000259" key="4">
    <source>
        <dbReference type="Pfam" id="PF00248"/>
    </source>
</evidence>
<comment type="similarity">
    <text evidence="3">Belongs to the aldo/keto reductase family. Aldo/keto reductase 2 subfamily.</text>
</comment>
<reference evidence="6" key="1">
    <citation type="submission" date="2018-05" db="EMBL/GenBank/DDBJ databases">
        <title>Leptospira yasudae sp. nov. and Leptospira stimsonii sp. nov., two pathogenic species of the genus Leptospira isolated from environmental sources.</title>
        <authorList>
            <person name="Casanovas-Massana A."/>
            <person name="Hamond C."/>
            <person name="Santos L.A."/>
            <person name="Hacker K.P."/>
            <person name="Balassiano I."/>
            <person name="Medeiros M.A."/>
            <person name="Reis M.G."/>
            <person name="Ko A.I."/>
            <person name="Wunder E.A."/>
        </authorList>
    </citation>
    <scope>NUCLEOTIDE SEQUENCE [LARGE SCALE GENOMIC DNA]</scope>
    <source>
        <strain evidence="6">AMB6-RJ</strain>
    </source>
</reference>
<evidence type="ECO:0000313" key="5">
    <source>
        <dbReference type="EMBL" id="RHX85351.1"/>
    </source>
</evidence>
<dbReference type="PRINTS" id="PR00069">
    <property type="entry name" value="ALDKETRDTASE"/>
</dbReference>
<dbReference type="Pfam" id="PF00248">
    <property type="entry name" value="Aldo_ket_red"/>
    <property type="match status" value="1"/>
</dbReference>
<dbReference type="Gene3D" id="3.20.20.100">
    <property type="entry name" value="NADP-dependent oxidoreductase domain"/>
    <property type="match status" value="1"/>
</dbReference>
<dbReference type="PANTHER" id="PTHR43364:SF1">
    <property type="entry name" value="OXIDOREDUCTASE YDHF"/>
    <property type="match status" value="1"/>
</dbReference>
<evidence type="ECO:0000256" key="2">
    <source>
        <dbReference type="ARBA" id="ARBA00023002"/>
    </source>
</evidence>
<name>A0A8B3CPS8_9LEPT</name>
<dbReference type="GO" id="GO:0016491">
    <property type="term" value="F:oxidoreductase activity"/>
    <property type="evidence" value="ECO:0007669"/>
    <property type="project" value="UniProtKB-KW"/>
</dbReference>
<dbReference type="InterPro" id="IPR020471">
    <property type="entry name" value="AKR"/>
</dbReference>
<proteinExistence type="inferred from homology"/>
<accession>A0A8B3CPS8</accession>
<organism evidence="5 6">
    <name type="scientific">Leptospira stimsonii</name>
    <dbReference type="NCBI Taxonomy" id="2202203"/>
    <lineage>
        <taxon>Bacteria</taxon>
        <taxon>Pseudomonadati</taxon>
        <taxon>Spirochaetota</taxon>
        <taxon>Spirochaetia</taxon>
        <taxon>Leptospirales</taxon>
        <taxon>Leptospiraceae</taxon>
        <taxon>Leptospira</taxon>
    </lineage>
</organism>
<dbReference type="GO" id="GO:0005829">
    <property type="term" value="C:cytosol"/>
    <property type="evidence" value="ECO:0007669"/>
    <property type="project" value="TreeGrafter"/>
</dbReference>
<dbReference type="InterPro" id="IPR036812">
    <property type="entry name" value="NAD(P)_OxRdtase_dom_sf"/>
</dbReference>
<evidence type="ECO:0000256" key="1">
    <source>
        <dbReference type="ARBA" id="ARBA00022857"/>
    </source>
</evidence>
<dbReference type="InterPro" id="IPR023210">
    <property type="entry name" value="NADP_OxRdtase_dom"/>
</dbReference>
<comment type="caution">
    <text evidence="5">The sequence shown here is derived from an EMBL/GenBank/DDBJ whole genome shotgun (WGS) entry which is preliminary data.</text>
</comment>
<protein>
    <submittedName>
        <fullName evidence="5">Oxidoreductase</fullName>
    </submittedName>
</protein>
<dbReference type="AlphaFoldDB" id="A0A8B3CPS8"/>
<sequence length="306" mass="34892">MKNRVPTVSLTQNGPSLSRLVYGCWRLHEDPEGATSDRILRKIEHCLELGIHSFDHADIYGDYENEERFGNSLKLKPSLKDSITIVTKCGIQAPVNSRPEVKTKYYDTSETYIINSVERSLRKLNVDKIDLLLIHRPDPLSDPNEVANAFNKLKQEGKVQHFGVSNFSTSQFRLLQSRLDFSLSTNQIELHPLHLSPFLDGTVDQAQEYRFRPMTWSPTAGGRIFNPKEKNQILLLQTLNTIASDKNKKPDQILYAWLLKHPAGFLPILGTNDKQRIEDAANSLDIELSKQEWFQIWEAGSGRPVP</sequence>
<dbReference type="EMBL" id="QHCS01000003">
    <property type="protein sequence ID" value="RHX85351.1"/>
    <property type="molecule type" value="Genomic_DNA"/>
</dbReference>
<keyword evidence="2" id="KW-0560">Oxidoreductase</keyword>
<gene>
    <name evidence="5" type="ORF">DLM78_14695</name>
</gene>